<organism evidence="5 6">
    <name type="scientific">Algibacter aquimarinus</name>
    <dbReference type="NCBI Taxonomy" id="1136748"/>
    <lineage>
        <taxon>Bacteria</taxon>
        <taxon>Pseudomonadati</taxon>
        <taxon>Bacteroidota</taxon>
        <taxon>Flavobacteriia</taxon>
        <taxon>Flavobacteriales</taxon>
        <taxon>Flavobacteriaceae</taxon>
        <taxon>Algibacter</taxon>
    </lineage>
</organism>
<accession>A0ABP9HC47</accession>
<dbReference type="InterPro" id="IPR018060">
    <property type="entry name" value="HTH_AraC"/>
</dbReference>
<gene>
    <name evidence="5" type="ORF">GCM10023315_15340</name>
</gene>
<dbReference type="Proteomes" id="UP001501692">
    <property type="component" value="Unassembled WGS sequence"/>
</dbReference>
<evidence type="ECO:0000256" key="1">
    <source>
        <dbReference type="ARBA" id="ARBA00023015"/>
    </source>
</evidence>
<proteinExistence type="predicted"/>
<evidence type="ECO:0000256" key="3">
    <source>
        <dbReference type="ARBA" id="ARBA00023163"/>
    </source>
</evidence>
<dbReference type="Gene3D" id="1.10.10.60">
    <property type="entry name" value="Homeodomain-like"/>
    <property type="match status" value="2"/>
</dbReference>
<keyword evidence="3" id="KW-0804">Transcription</keyword>
<reference evidence="6" key="1">
    <citation type="journal article" date="2019" name="Int. J. Syst. Evol. Microbiol.">
        <title>The Global Catalogue of Microorganisms (GCM) 10K type strain sequencing project: providing services to taxonomists for standard genome sequencing and annotation.</title>
        <authorList>
            <consortium name="The Broad Institute Genomics Platform"/>
            <consortium name="The Broad Institute Genome Sequencing Center for Infectious Disease"/>
            <person name="Wu L."/>
            <person name="Ma J."/>
        </authorList>
    </citation>
    <scope>NUCLEOTIDE SEQUENCE [LARGE SCALE GENOMIC DNA]</scope>
    <source>
        <strain evidence="6">JCM 18287</strain>
    </source>
</reference>
<dbReference type="EMBL" id="BAABJK010000004">
    <property type="protein sequence ID" value="GAA4966897.1"/>
    <property type="molecule type" value="Genomic_DNA"/>
</dbReference>
<protein>
    <submittedName>
        <fullName evidence="5">AraC family transcriptional regulator</fullName>
    </submittedName>
</protein>
<dbReference type="SUPFAM" id="SSF51182">
    <property type="entry name" value="RmlC-like cupins"/>
    <property type="match status" value="1"/>
</dbReference>
<keyword evidence="2" id="KW-0238">DNA-binding</keyword>
<keyword evidence="6" id="KW-1185">Reference proteome</keyword>
<dbReference type="SUPFAM" id="SSF46689">
    <property type="entry name" value="Homeodomain-like"/>
    <property type="match status" value="2"/>
</dbReference>
<dbReference type="Pfam" id="PF12833">
    <property type="entry name" value="HTH_18"/>
    <property type="match status" value="1"/>
</dbReference>
<evidence type="ECO:0000259" key="4">
    <source>
        <dbReference type="PROSITE" id="PS01124"/>
    </source>
</evidence>
<dbReference type="PROSITE" id="PS01124">
    <property type="entry name" value="HTH_ARAC_FAMILY_2"/>
    <property type="match status" value="1"/>
</dbReference>
<dbReference type="InterPro" id="IPR009057">
    <property type="entry name" value="Homeodomain-like_sf"/>
</dbReference>
<evidence type="ECO:0000313" key="6">
    <source>
        <dbReference type="Proteomes" id="UP001501692"/>
    </source>
</evidence>
<dbReference type="InterPro" id="IPR018062">
    <property type="entry name" value="HTH_AraC-typ_CS"/>
</dbReference>
<dbReference type="InterPro" id="IPR011051">
    <property type="entry name" value="RmlC_Cupin_sf"/>
</dbReference>
<dbReference type="PROSITE" id="PS00041">
    <property type="entry name" value="HTH_ARAC_FAMILY_1"/>
    <property type="match status" value="1"/>
</dbReference>
<dbReference type="PANTHER" id="PTHR43280:SF27">
    <property type="entry name" value="TRANSCRIPTIONAL REGULATOR MTLR"/>
    <property type="match status" value="1"/>
</dbReference>
<evidence type="ECO:0000256" key="2">
    <source>
        <dbReference type="ARBA" id="ARBA00023125"/>
    </source>
</evidence>
<keyword evidence="1" id="KW-0805">Transcription regulation</keyword>
<comment type="caution">
    <text evidence="5">The sequence shown here is derived from an EMBL/GenBank/DDBJ whole genome shotgun (WGS) entry which is preliminary data.</text>
</comment>
<dbReference type="SMART" id="SM00342">
    <property type="entry name" value="HTH_ARAC"/>
    <property type="match status" value="1"/>
</dbReference>
<name>A0ABP9HC47_9FLAO</name>
<feature type="domain" description="HTH araC/xylS-type" evidence="4">
    <location>
        <begin position="186"/>
        <end position="285"/>
    </location>
</feature>
<sequence>MIIKKPTLEKLTPSFGSSILVKQHAEKVDKNNAFWHFHPELELVYVNKGQGKTHIGNHLSYFNNSQLILIGANLPHNGFADRLTANGTETTVQFKSDFLGNDFIKIPEMANVVSLFDRAKKGIKFNVETKLYIGPKINSLIDYTGLERVLKFLEILNYLAKTEDYTLLNADGIALEANPQDSDKISAIYKYVNTNFKQHITLDEIADKVSMTVPAFCRYFRKTTGKTFTQLVNEYRVVHATKLLTEKSQLSIADVCFECGFNNFSHFNKQFNDVVGKSASQYRKEIKQIIQ</sequence>
<dbReference type="RefSeq" id="WP_345166619.1">
    <property type="nucleotide sequence ID" value="NZ_BAABJK010000004.1"/>
</dbReference>
<evidence type="ECO:0000313" key="5">
    <source>
        <dbReference type="EMBL" id="GAA4966897.1"/>
    </source>
</evidence>
<dbReference type="PANTHER" id="PTHR43280">
    <property type="entry name" value="ARAC-FAMILY TRANSCRIPTIONAL REGULATOR"/>
    <property type="match status" value="1"/>
</dbReference>